<evidence type="ECO:0000256" key="6">
    <source>
        <dbReference type="ARBA" id="ARBA00022756"/>
    </source>
</evidence>
<comment type="caution">
    <text evidence="12">The sequence shown here is derived from an EMBL/GenBank/DDBJ whole genome shotgun (WGS) entry which is preliminary data.</text>
</comment>
<accession>A0A501X2K5</accession>
<dbReference type="OrthoDB" id="9807157at2"/>
<feature type="domain" description="Aminotransferase class I/classII large" evidence="11">
    <location>
        <begin position="42"/>
        <end position="383"/>
    </location>
</feature>
<evidence type="ECO:0000256" key="2">
    <source>
        <dbReference type="ARBA" id="ARBA00004746"/>
    </source>
</evidence>
<dbReference type="AlphaFoldDB" id="A0A501X2K5"/>
<dbReference type="PANTHER" id="PTHR13693">
    <property type="entry name" value="CLASS II AMINOTRANSFERASE/8-AMINO-7-OXONONANOATE SYNTHASE"/>
    <property type="match status" value="1"/>
</dbReference>
<evidence type="ECO:0000256" key="4">
    <source>
        <dbReference type="ARBA" id="ARBA00011738"/>
    </source>
</evidence>
<feature type="binding site" evidence="9">
    <location>
        <begin position="109"/>
        <end position="110"/>
    </location>
    <ligand>
        <name>pyridoxal 5'-phosphate</name>
        <dbReference type="ChEBI" id="CHEBI:597326"/>
    </ligand>
</feature>
<dbReference type="InterPro" id="IPR015424">
    <property type="entry name" value="PyrdxlP-dep_Trfase"/>
</dbReference>
<dbReference type="EC" id="2.3.1.47" evidence="9"/>
<dbReference type="GO" id="GO:0030170">
    <property type="term" value="F:pyridoxal phosphate binding"/>
    <property type="evidence" value="ECO:0007669"/>
    <property type="project" value="UniProtKB-UniRule"/>
</dbReference>
<name>A0A501X2K5_9GAMM</name>
<feature type="binding site" evidence="9">
    <location>
        <position position="236"/>
    </location>
    <ligand>
        <name>pyridoxal 5'-phosphate</name>
        <dbReference type="ChEBI" id="CHEBI:597326"/>
    </ligand>
</feature>
<dbReference type="NCBIfam" id="TIGR00858">
    <property type="entry name" value="bioF"/>
    <property type="match status" value="1"/>
</dbReference>
<reference evidence="12 13" key="1">
    <citation type="submission" date="2019-06" db="EMBL/GenBank/DDBJ databases">
        <title>A novel bacterium of genus Marinomonas, isolated from coastal sand.</title>
        <authorList>
            <person name="Huang H."/>
            <person name="Mo K."/>
            <person name="Hu Y."/>
        </authorList>
    </citation>
    <scope>NUCLEOTIDE SEQUENCE [LARGE SCALE GENOMIC DNA]</scope>
    <source>
        <strain evidence="12 13">HB171799</strain>
    </source>
</reference>
<dbReference type="HAMAP" id="MF_01693">
    <property type="entry name" value="BioF_aminotrans_2"/>
    <property type="match status" value="1"/>
</dbReference>
<dbReference type="SUPFAM" id="SSF53383">
    <property type="entry name" value="PLP-dependent transferases"/>
    <property type="match status" value="1"/>
</dbReference>
<organism evidence="12 13">
    <name type="scientific">Maribrevibacterium harenarium</name>
    <dbReference type="NCBI Taxonomy" id="2589817"/>
    <lineage>
        <taxon>Bacteria</taxon>
        <taxon>Pseudomonadati</taxon>
        <taxon>Pseudomonadota</taxon>
        <taxon>Gammaproteobacteria</taxon>
        <taxon>Oceanospirillales</taxon>
        <taxon>Oceanospirillaceae</taxon>
        <taxon>Maribrevibacterium</taxon>
    </lineage>
</organism>
<dbReference type="InterPro" id="IPR001917">
    <property type="entry name" value="Aminotrans_II_pyridoxalP_BS"/>
</dbReference>
<keyword evidence="7 9" id="KW-0663">Pyridoxal phosphate</keyword>
<evidence type="ECO:0000256" key="1">
    <source>
        <dbReference type="ARBA" id="ARBA00001933"/>
    </source>
</evidence>
<evidence type="ECO:0000256" key="8">
    <source>
        <dbReference type="ARBA" id="ARBA00047715"/>
    </source>
</evidence>
<evidence type="ECO:0000256" key="10">
    <source>
        <dbReference type="PIRSR" id="PIRSR604723-51"/>
    </source>
</evidence>
<keyword evidence="5 9" id="KW-0808">Transferase</keyword>
<feature type="binding site" evidence="9">
    <location>
        <position position="207"/>
    </location>
    <ligand>
        <name>pyridoxal 5'-phosphate</name>
        <dbReference type="ChEBI" id="CHEBI:597326"/>
    </ligand>
</feature>
<dbReference type="Gene3D" id="3.90.1150.10">
    <property type="entry name" value="Aspartate Aminotransferase, domain 1"/>
    <property type="match status" value="1"/>
</dbReference>
<comment type="pathway">
    <text evidence="2 9">Cofactor biosynthesis; biotin biosynthesis.</text>
</comment>
<feature type="binding site" evidence="9">
    <location>
        <position position="22"/>
    </location>
    <ligand>
        <name>substrate</name>
    </ligand>
</feature>
<dbReference type="Proteomes" id="UP000315901">
    <property type="component" value="Unassembled WGS sequence"/>
</dbReference>
<comment type="catalytic activity">
    <reaction evidence="8 9">
        <text>6-carboxyhexanoyl-[ACP] + L-alanine + H(+) = (8S)-8-amino-7-oxononanoate + holo-[ACP] + CO2</text>
        <dbReference type="Rhea" id="RHEA:42288"/>
        <dbReference type="Rhea" id="RHEA-COMP:9685"/>
        <dbReference type="Rhea" id="RHEA-COMP:9955"/>
        <dbReference type="ChEBI" id="CHEBI:15378"/>
        <dbReference type="ChEBI" id="CHEBI:16526"/>
        <dbReference type="ChEBI" id="CHEBI:57972"/>
        <dbReference type="ChEBI" id="CHEBI:64479"/>
        <dbReference type="ChEBI" id="CHEBI:78846"/>
        <dbReference type="ChEBI" id="CHEBI:149468"/>
        <dbReference type="EC" id="2.3.1.47"/>
    </reaction>
</comment>
<keyword evidence="13" id="KW-1185">Reference proteome</keyword>
<dbReference type="RefSeq" id="WP_140587263.1">
    <property type="nucleotide sequence ID" value="NZ_VFRR01000004.1"/>
</dbReference>
<evidence type="ECO:0000256" key="5">
    <source>
        <dbReference type="ARBA" id="ARBA00022679"/>
    </source>
</evidence>
<comment type="cofactor">
    <cofactor evidence="1 9 10">
        <name>pyridoxal 5'-phosphate</name>
        <dbReference type="ChEBI" id="CHEBI:597326"/>
    </cofactor>
</comment>
<dbReference type="Gene3D" id="3.40.640.10">
    <property type="entry name" value="Type I PLP-dependent aspartate aminotransferase-like (Major domain)"/>
    <property type="match status" value="1"/>
</dbReference>
<dbReference type="GO" id="GO:0008710">
    <property type="term" value="F:8-amino-7-oxononanoate synthase activity"/>
    <property type="evidence" value="ECO:0007669"/>
    <property type="project" value="UniProtKB-UniRule"/>
</dbReference>
<comment type="similarity">
    <text evidence="3 9">Belongs to the class-II pyridoxal-phosphate-dependent aminotransferase family. BioF subfamily.</text>
</comment>
<dbReference type="InterPro" id="IPR015422">
    <property type="entry name" value="PyrdxlP-dep_Trfase_small"/>
</dbReference>
<dbReference type="EMBL" id="VFRR01000004">
    <property type="protein sequence ID" value="TPE54683.1"/>
    <property type="molecule type" value="Genomic_DNA"/>
</dbReference>
<dbReference type="CDD" id="cd06454">
    <property type="entry name" value="KBL_like"/>
    <property type="match status" value="1"/>
</dbReference>
<protein>
    <recommendedName>
        <fullName evidence="9">8-amino-7-oxononanoate synthase</fullName>
        <shortName evidence="9">AONS</shortName>
        <ecNumber evidence="9">2.3.1.47</ecNumber>
    </recommendedName>
    <alternativeName>
        <fullName evidence="9">7-keto-8-amino-pelargonic acid synthase</fullName>
        <shortName evidence="9">7-KAP synthase</shortName>
        <shortName evidence="9">KAPA synthase</shortName>
    </alternativeName>
    <alternativeName>
        <fullName evidence="9">8-amino-7-ketopelargonate synthase</fullName>
    </alternativeName>
</protein>
<dbReference type="InterPro" id="IPR015421">
    <property type="entry name" value="PyrdxlP-dep_Trfase_major"/>
</dbReference>
<proteinExistence type="inferred from homology"/>
<evidence type="ECO:0000313" key="13">
    <source>
        <dbReference type="Proteomes" id="UP000315901"/>
    </source>
</evidence>
<evidence type="ECO:0000256" key="7">
    <source>
        <dbReference type="ARBA" id="ARBA00022898"/>
    </source>
</evidence>
<evidence type="ECO:0000259" key="11">
    <source>
        <dbReference type="Pfam" id="PF00155"/>
    </source>
</evidence>
<keyword evidence="6 9" id="KW-0093">Biotin biosynthesis</keyword>
<comment type="subunit">
    <text evidence="4 9">Homodimer.</text>
</comment>
<evidence type="ECO:0000256" key="3">
    <source>
        <dbReference type="ARBA" id="ARBA00010008"/>
    </source>
</evidence>
<dbReference type="InterPro" id="IPR004723">
    <property type="entry name" value="AONS_Archaea/Proteobacteria"/>
</dbReference>
<dbReference type="InterPro" id="IPR050087">
    <property type="entry name" value="AON_synthase_class-II"/>
</dbReference>
<dbReference type="InterPro" id="IPR022834">
    <property type="entry name" value="AONS_Proteobacteria"/>
</dbReference>
<comment type="function">
    <text evidence="9">Catalyzes the decarboxylative condensation of pimeloyl-[acyl-carrier protein] and L-alanine to produce 8-amino-7-oxononanoate (AON), [acyl-carrier protein], and carbon dioxide.</text>
</comment>
<feature type="binding site" evidence="9">
    <location>
        <position position="134"/>
    </location>
    <ligand>
        <name>substrate</name>
    </ligand>
</feature>
<feature type="binding site" evidence="9">
    <location>
        <position position="355"/>
    </location>
    <ligand>
        <name>substrate</name>
    </ligand>
</feature>
<feature type="binding site" evidence="9">
    <location>
        <position position="179"/>
    </location>
    <ligand>
        <name>pyridoxal 5'-phosphate</name>
        <dbReference type="ChEBI" id="CHEBI:597326"/>
    </ligand>
</feature>
<dbReference type="PROSITE" id="PS00599">
    <property type="entry name" value="AA_TRANSFER_CLASS_2"/>
    <property type="match status" value="1"/>
</dbReference>
<dbReference type="InterPro" id="IPR004839">
    <property type="entry name" value="Aminotransferase_I/II_large"/>
</dbReference>
<feature type="modified residue" description="N6-(pyridoxal phosphate)lysine" evidence="9 10">
    <location>
        <position position="239"/>
    </location>
</feature>
<dbReference type="PANTHER" id="PTHR13693:SF100">
    <property type="entry name" value="8-AMINO-7-OXONONANOATE SYNTHASE"/>
    <property type="match status" value="1"/>
</dbReference>
<dbReference type="UniPathway" id="UPA00078"/>
<keyword evidence="12" id="KW-0012">Acyltransferase</keyword>
<evidence type="ECO:0000256" key="9">
    <source>
        <dbReference type="HAMAP-Rule" id="MF_01693"/>
    </source>
</evidence>
<dbReference type="GO" id="GO:0009102">
    <property type="term" value="P:biotin biosynthetic process"/>
    <property type="evidence" value="ECO:0007669"/>
    <property type="project" value="UniProtKB-UniRule"/>
</dbReference>
<dbReference type="Pfam" id="PF00155">
    <property type="entry name" value="Aminotran_1_2"/>
    <property type="match status" value="1"/>
</dbReference>
<gene>
    <name evidence="9 12" type="primary">bioF</name>
    <name evidence="12" type="ORF">FJM67_03375</name>
</gene>
<evidence type="ECO:0000313" key="12">
    <source>
        <dbReference type="EMBL" id="TPE54683.1"/>
    </source>
</evidence>
<sequence>MPKLPNWLTDSLVLQRERQLWRQTKVLAAPQNTQMSLAGETYLSFCSNDYLGLADHPALKQALAEGALRYGAGSGSSHLVSGHLDIHDQLEQALAQWLGVERVLLFSTGYMANLAVISALGGKDCPILQDKLNHASLIDGAQLSQAPWRRYLHGNVDSAAKMMARMEQLGLLVTDGVFSMDGDIAPLSELVVLADQEHWMTMVDDAHGLGCLGDQGQGSLSLAGLKADAVTLLVGTFGKAFGTAGAFVACSQEMAEYLTQFARPYIYTTAMAPAMAAATLASLELICSAEGDQRRQRLSNNIALFKQSLPTQGVTLMASDTAIQPIVIGDSGRAMAVSAFLQQQGILCTAIRPPTVPAGSARLRITLSADHTQEDIVLLCRKLADAIDYTSGGE</sequence>